<dbReference type="CDD" id="cd00761">
    <property type="entry name" value="Glyco_tranf_GTA_type"/>
    <property type="match status" value="1"/>
</dbReference>
<feature type="domain" description="Glycosyltransferase 2-like" evidence="5">
    <location>
        <begin position="833"/>
        <end position="955"/>
    </location>
</feature>
<evidence type="ECO:0000313" key="7">
    <source>
        <dbReference type="Proteomes" id="UP001216907"/>
    </source>
</evidence>
<dbReference type="EMBL" id="JARRAG010000001">
    <property type="protein sequence ID" value="MDG3003073.1"/>
    <property type="molecule type" value="Genomic_DNA"/>
</dbReference>
<dbReference type="PANTHER" id="PTHR12526">
    <property type="entry name" value="GLYCOSYLTRANSFERASE"/>
    <property type="match status" value="1"/>
</dbReference>
<dbReference type="EC" id="2.4.-.-" evidence="6"/>
<evidence type="ECO:0000313" key="6">
    <source>
        <dbReference type="EMBL" id="MDG3003073.1"/>
    </source>
</evidence>
<name>A0ABT6F6M1_9BACT</name>
<evidence type="ECO:0000256" key="3">
    <source>
        <dbReference type="SAM" id="Coils"/>
    </source>
</evidence>
<dbReference type="CDD" id="cd03801">
    <property type="entry name" value="GT4_PimA-like"/>
    <property type="match status" value="1"/>
</dbReference>
<dbReference type="RefSeq" id="WP_277859430.1">
    <property type="nucleotide sequence ID" value="NZ_JARRAG010000001.1"/>
</dbReference>
<dbReference type="Pfam" id="PF00534">
    <property type="entry name" value="Glycos_transf_1"/>
    <property type="match status" value="1"/>
</dbReference>
<evidence type="ECO:0000256" key="1">
    <source>
        <dbReference type="ARBA" id="ARBA00022676"/>
    </source>
</evidence>
<gene>
    <name evidence="6" type="ORF">PZE19_04780</name>
</gene>
<dbReference type="InterPro" id="IPR001296">
    <property type="entry name" value="Glyco_trans_1"/>
</dbReference>
<keyword evidence="7" id="KW-1185">Reference proteome</keyword>
<feature type="coiled-coil region" evidence="3">
    <location>
        <begin position="269"/>
        <end position="338"/>
    </location>
</feature>
<dbReference type="InterPro" id="IPR029044">
    <property type="entry name" value="Nucleotide-diphossugar_trans"/>
</dbReference>
<dbReference type="Gene3D" id="3.40.50.2000">
    <property type="entry name" value="Glycogen Phosphorylase B"/>
    <property type="match status" value="3"/>
</dbReference>
<reference evidence="6 7" key="1">
    <citation type="submission" date="2023-03" db="EMBL/GenBank/DDBJ databases">
        <title>Paludisphaera mucosa sp. nov. a novel planctomycete from northern fen.</title>
        <authorList>
            <person name="Ivanova A."/>
        </authorList>
    </citation>
    <scope>NUCLEOTIDE SEQUENCE [LARGE SCALE GENOMIC DNA]</scope>
    <source>
        <strain evidence="6 7">Pla2</strain>
    </source>
</reference>
<keyword evidence="3" id="KW-0175">Coiled coil</keyword>
<evidence type="ECO:0000259" key="5">
    <source>
        <dbReference type="Pfam" id="PF00535"/>
    </source>
</evidence>
<dbReference type="SUPFAM" id="SSF53756">
    <property type="entry name" value="UDP-Glycosyltransferase/glycogen phosphorylase"/>
    <property type="match status" value="2"/>
</dbReference>
<dbReference type="Gene3D" id="3.90.550.10">
    <property type="entry name" value="Spore Coat Polysaccharide Biosynthesis Protein SpsA, Chain A"/>
    <property type="match status" value="1"/>
</dbReference>
<keyword evidence="1 6" id="KW-0328">Glycosyltransferase</keyword>
<evidence type="ECO:0000256" key="2">
    <source>
        <dbReference type="ARBA" id="ARBA00022679"/>
    </source>
</evidence>
<accession>A0ABT6F6M1</accession>
<dbReference type="Proteomes" id="UP001216907">
    <property type="component" value="Unassembled WGS sequence"/>
</dbReference>
<evidence type="ECO:0000259" key="4">
    <source>
        <dbReference type="Pfam" id="PF00534"/>
    </source>
</evidence>
<dbReference type="Pfam" id="PF00535">
    <property type="entry name" value="Glycos_transf_2"/>
    <property type="match status" value="1"/>
</dbReference>
<comment type="caution">
    <text evidence="6">The sequence shown here is derived from an EMBL/GenBank/DDBJ whole genome shotgun (WGS) entry which is preliminary data.</text>
</comment>
<dbReference type="InterPro" id="IPR001173">
    <property type="entry name" value="Glyco_trans_2-like"/>
</dbReference>
<dbReference type="PANTHER" id="PTHR12526:SF629">
    <property type="entry name" value="TEICHURONIC ACID BIOSYNTHESIS GLYCOSYLTRANSFERASE TUAH-RELATED"/>
    <property type="match status" value="1"/>
</dbReference>
<organism evidence="6 7">
    <name type="scientific">Paludisphaera mucosa</name>
    <dbReference type="NCBI Taxonomy" id="3030827"/>
    <lineage>
        <taxon>Bacteria</taxon>
        <taxon>Pseudomonadati</taxon>
        <taxon>Planctomycetota</taxon>
        <taxon>Planctomycetia</taxon>
        <taxon>Isosphaerales</taxon>
        <taxon>Isosphaeraceae</taxon>
        <taxon>Paludisphaera</taxon>
    </lineage>
</organism>
<feature type="domain" description="Glycosyl transferase family 1" evidence="4">
    <location>
        <begin position="625"/>
        <end position="799"/>
    </location>
</feature>
<proteinExistence type="predicted"/>
<sequence length="1554" mass="173073">MDVSFYLSEASFWTPDHAFEPLSHSPFSPIAYWLVDVLRPSQIVQLGGREPGVYFSLCEAVRRLNLDARCLAIEPSTAAGSGAAFLEASLRRVREAHDRSYGTISKLLRIDPDEIVDAIEDGSIDLFHASTPADVEHLLVDFKLWRPKLSDRAVILLPKTCIQGRTLGSYASFHDLSRNHPAFEFTHGEGLGLIAVGREIPDRLNPLFEAHKFPGRRNAIRAVYARLGKSLGESLASSAGRGENFDREAILDLGVFEAEGRRPETWRSEFAAEEENLALREELDMLREELAGLDENHQDIAREHADLGRENPWLRRDLAHFQHHYAEAMAQLDELRRSTALRLIERCRGTRDRFFPRTRLHGRCLELSIRFLRVAASDGPRPALARVSRRVIRKVKKTLGIGVETLSQVVPAGIPALAPARFDELPWQGVETRKRDVETRTRATFKVLLVSHSACRTGAPLCLLRLAEELSRLPDVECWVVLKTSGELAPEFERHAPTLELAKTVECGLATWSDAPKVIAARFREYARNGVAVCNTMAVSEFHEALAAHDVPVLSWIHELPTFIEILGGVEAIDRIKAASRRMIVPADVVRSALITRFDVDPDAIQTVRYGLEGKTRDLSRDEMRERVRTELRLPEDARIVLGCGTIDLRKGADLFVQAARRLLSDPEASGLAERTWFVWFGHVVNTDLFHWLRHDIEASGFTDRIRFAGVRGGMAPYFLAADLFALTSREDPCPFANLEAMESALPVVAFQGSGGAPEVLNGGGVAVPYLDVSAMAQAMRALLADDARRLEMGRRGRDTIRRSFTWPRFMDEFVAILKAQYGYGPAQELKVSVIVPNYRHAPYLEERLRSVFEQTVRPHEIIFLDDASPDDSVEVARRLAPLSPVPMRIVVNDRNSGSTFRQWMKGMELATGDLIWLAESDDACHPQFLERLLPEFHDRDVVLAYAQSALIGPKSEAWAADFLAHTDDLDPQRWRSRYTAEAAEEAELGLSQKNTIPNASAVVFRKPERLDFAAELAGMRFAGDWLFYAMMLRGGKIAFVPESLNSYRRHEQSVSFQSIKADTHAEETLHVKFRIFETFDVSLDAMARSLGQTLFEYDMMTERFDLKRAALMSNARAAAPLARIRELMRRRLGVQAELKVLLVVDGSETGLAATSTIHLANALAREHQVFICCASPADENEGFRSQLNDRVVLLEGTLGNTPWSSPRPMGVEPASRARATILQELIRFHEIDVIHSRHERADRLVAQINGDLNLPWFVHLAEGRGGWFEERPAGGNAGSSRPVDMVSGVFYEGVASPALAEESPELSRKRWIPLFPGMQPDAVVESRTPPIARRDAEFLVFLIAGGSETQGDCADAMSAVRVLNRLPAAERGGRRVRLVLTGSASVALHGQGGSTANRVALTSSDPRDSMAVLAQCDAALAPHENLAAETSSYIAAALACHLPIIAPDRGPIHDVLTLDRRTAGLAAPSNEHGSLEVDRMVTAMLRYLRHPDLYAAHRARARSLFEARFHIDQTAAVCTEAYFHARDFLVFPRETRPTLALPERSMKASRESA</sequence>
<dbReference type="GO" id="GO:0016757">
    <property type="term" value="F:glycosyltransferase activity"/>
    <property type="evidence" value="ECO:0007669"/>
    <property type="project" value="UniProtKB-KW"/>
</dbReference>
<dbReference type="SUPFAM" id="SSF53448">
    <property type="entry name" value="Nucleotide-diphospho-sugar transferases"/>
    <property type="match status" value="1"/>
</dbReference>
<protein>
    <submittedName>
        <fullName evidence="6">Glycosyltransferase</fullName>
        <ecNumber evidence="6">2.4.-.-</ecNumber>
    </submittedName>
</protein>
<keyword evidence="2 6" id="KW-0808">Transferase</keyword>